<dbReference type="Proteomes" id="UP001233172">
    <property type="component" value="Unassembled WGS sequence"/>
</dbReference>
<evidence type="ECO:0000313" key="4">
    <source>
        <dbReference type="EMBL" id="KAK0050026.1"/>
    </source>
</evidence>
<feature type="repeat" description="TNFR-Cys" evidence="1">
    <location>
        <begin position="93"/>
        <end position="132"/>
    </location>
</feature>
<accession>A0AAD8B8S0</accession>
<organism evidence="4 5">
    <name type="scientific">Biomphalaria pfeifferi</name>
    <name type="common">Bloodfluke planorb</name>
    <name type="synonym">Freshwater snail</name>
    <dbReference type="NCBI Taxonomy" id="112525"/>
    <lineage>
        <taxon>Eukaryota</taxon>
        <taxon>Metazoa</taxon>
        <taxon>Spiralia</taxon>
        <taxon>Lophotrochozoa</taxon>
        <taxon>Mollusca</taxon>
        <taxon>Gastropoda</taxon>
        <taxon>Heterobranchia</taxon>
        <taxon>Euthyneura</taxon>
        <taxon>Panpulmonata</taxon>
        <taxon>Hygrophila</taxon>
        <taxon>Lymnaeoidea</taxon>
        <taxon>Planorbidae</taxon>
        <taxon>Biomphalaria</taxon>
    </lineage>
</organism>
<keyword evidence="5" id="KW-1185">Reference proteome</keyword>
<dbReference type="EMBL" id="JASAOG010000119">
    <property type="protein sequence ID" value="KAK0050026.1"/>
    <property type="molecule type" value="Genomic_DNA"/>
</dbReference>
<comment type="caution">
    <text evidence="4">The sequence shown here is derived from an EMBL/GenBank/DDBJ whole genome shotgun (WGS) entry which is preliminary data.</text>
</comment>
<keyword evidence="2" id="KW-0472">Membrane</keyword>
<keyword evidence="4" id="KW-0675">Receptor</keyword>
<feature type="transmembrane region" description="Helical" evidence="2">
    <location>
        <begin position="201"/>
        <end position="224"/>
    </location>
</feature>
<keyword evidence="2" id="KW-1133">Transmembrane helix</keyword>
<keyword evidence="1" id="KW-1015">Disulfide bond</keyword>
<comment type="caution">
    <text evidence="1">Lacks conserved residue(s) required for the propagation of feature annotation.</text>
</comment>
<sequence>MTINKFYAHYGRHVREAFIFIISCILISSFLYEVSGASCSAGQYLHSNGTCQACPSNSYMKEKNHTADFCRQCPFKSSELVTIICNTTYLSIECIPGYFHSNGDTPMCQKCTKCSPWQRFVVECGSNHDAICCNKSKVYNETSGQCENQWNASPFIRNDSLFSTILTLNWSTTAMETISTESVRFKKSTRDNTKGIGQEGIILLCLILPFSVIIWSLADCLWCLRIYHLLTKD</sequence>
<gene>
    <name evidence="4" type="ORF">Bpfe_020577</name>
</gene>
<dbReference type="SMART" id="SM00208">
    <property type="entry name" value="TNFR"/>
    <property type="match status" value="1"/>
</dbReference>
<dbReference type="AlphaFoldDB" id="A0AAD8B8S0"/>
<reference evidence="4" key="2">
    <citation type="submission" date="2023-04" db="EMBL/GenBank/DDBJ databases">
        <authorList>
            <person name="Bu L."/>
            <person name="Lu L."/>
            <person name="Laidemitt M.R."/>
            <person name="Zhang S.M."/>
            <person name="Mutuku M."/>
            <person name="Mkoji G."/>
            <person name="Steinauer M."/>
            <person name="Loker E.S."/>
        </authorList>
    </citation>
    <scope>NUCLEOTIDE SEQUENCE</scope>
    <source>
        <strain evidence="4">KasaAsao</strain>
        <tissue evidence="4">Whole Snail</tissue>
    </source>
</reference>
<feature type="disulfide bond" evidence="1">
    <location>
        <begin position="114"/>
        <end position="132"/>
    </location>
</feature>
<dbReference type="PROSITE" id="PS00652">
    <property type="entry name" value="TNFR_NGFR_1"/>
    <property type="match status" value="1"/>
</dbReference>
<name>A0AAD8B8S0_BIOPF</name>
<reference evidence="4" key="1">
    <citation type="journal article" date="2023" name="PLoS Negl. Trop. Dis.">
        <title>A genome sequence for Biomphalaria pfeifferi, the major vector snail for the human-infecting parasite Schistosoma mansoni.</title>
        <authorList>
            <person name="Bu L."/>
            <person name="Lu L."/>
            <person name="Laidemitt M.R."/>
            <person name="Zhang S.M."/>
            <person name="Mutuku M."/>
            <person name="Mkoji G."/>
            <person name="Steinauer M."/>
            <person name="Loker E.S."/>
        </authorList>
    </citation>
    <scope>NUCLEOTIDE SEQUENCE</scope>
    <source>
        <strain evidence="4">KasaAsao</strain>
    </source>
</reference>
<keyword evidence="2" id="KW-0812">Transmembrane</keyword>
<evidence type="ECO:0000256" key="2">
    <source>
        <dbReference type="SAM" id="Phobius"/>
    </source>
</evidence>
<dbReference type="InterPro" id="IPR001368">
    <property type="entry name" value="TNFR/NGFR_Cys_rich_reg"/>
</dbReference>
<dbReference type="Pfam" id="PF00020">
    <property type="entry name" value="TNFR_c6"/>
    <property type="match status" value="1"/>
</dbReference>
<dbReference type="Gene3D" id="2.10.50.10">
    <property type="entry name" value="Tumor Necrosis Factor Receptor, subunit A, domain 2"/>
    <property type="match status" value="1"/>
</dbReference>
<feature type="disulfide bond" evidence="1">
    <location>
        <begin position="111"/>
        <end position="124"/>
    </location>
</feature>
<evidence type="ECO:0000259" key="3">
    <source>
        <dbReference type="PROSITE" id="PS50050"/>
    </source>
</evidence>
<evidence type="ECO:0000313" key="5">
    <source>
        <dbReference type="Proteomes" id="UP001233172"/>
    </source>
</evidence>
<protein>
    <submittedName>
        <fullName evidence="4">Tumor necrosis factor receptor superfamily member 10C</fullName>
    </submittedName>
</protein>
<feature type="domain" description="TNFR-Cys" evidence="3">
    <location>
        <begin position="93"/>
        <end position="132"/>
    </location>
</feature>
<dbReference type="PROSITE" id="PS50050">
    <property type="entry name" value="TNFR_NGFR_2"/>
    <property type="match status" value="1"/>
</dbReference>
<evidence type="ECO:0000256" key="1">
    <source>
        <dbReference type="PROSITE-ProRule" id="PRU00206"/>
    </source>
</evidence>
<proteinExistence type="predicted"/>